<dbReference type="InterPro" id="IPR050309">
    <property type="entry name" value="Type-B_Carboxylest/Lipase"/>
</dbReference>
<dbReference type="AlphaFoldDB" id="A0A915E3G8"/>
<dbReference type="Pfam" id="PF00135">
    <property type="entry name" value="COesterase"/>
    <property type="match status" value="1"/>
</dbReference>
<name>A0A915E3G8_9BILA</name>
<dbReference type="Gene3D" id="3.40.50.1820">
    <property type="entry name" value="alpha/beta hydrolase"/>
    <property type="match status" value="1"/>
</dbReference>
<dbReference type="WBParaSite" id="jg25792">
    <property type="protein sequence ID" value="jg25792"/>
    <property type="gene ID" value="jg25792"/>
</dbReference>
<accession>A0A915E3G8</accession>
<proteinExistence type="predicted"/>
<sequence>MKLLSTALFLLLIVLVRCENSTENSEIDAKLARVETKYGSVQGFVHEIGHEGGVTLNADIFLGIPYAKPPIGELRFEKPEDPDAYSNGSLSALTFGPACASFAPMVGEPMFSEDCLHLNVFTLPRNPLTKCPCLFGFTGVVLLLDLPDCTVTGLCC</sequence>
<keyword evidence="3" id="KW-1185">Reference proteome</keyword>
<evidence type="ECO:0000313" key="4">
    <source>
        <dbReference type="WBParaSite" id="jg25792"/>
    </source>
</evidence>
<evidence type="ECO:0000313" key="3">
    <source>
        <dbReference type="Proteomes" id="UP000887574"/>
    </source>
</evidence>
<reference evidence="4" key="1">
    <citation type="submission" date="2022-11" db="UniProtKB">
        <authorList>
            <consortium name="WormBaseParasite"/>
        </authorList>
    </citation>
    <scope>IDENTIFICATION</scope>
</reference>
<organism evidence="3 4">
    <name type="scientific">Ditylenchus dipsaci</name>
    <dbReference type="NCBI Taxonomy" id="166011"/>
    <lineage>
        <taxon>Eukaryota</taxon>
        <taxon>Metazoa</taxon>
        <taxon>Ecdysozoa</taxon>
        <taxon>Nematoda</taxon>
        <taxon>Chromadorea</taxon>
        <taxon>Rhabditida</taxon>
        <taxon>Tylenchina</taxon>
        <taxon>Tylenchomorpha</taxon>
        <taxon>Sphaerularioidea</taxon>
        <taxon>Anguinidae</taxon>
        <taxon>Anguininae</taxon>
        <taxon>Ditylenchus</taxon>
    </lineage>
</organism>
<dbReference type="InterPro" id="IPR029058">
    <property type="entry name" value="AB_hydrolase_fold"/>
</dbReference>
<feature type="domain" description="Carboxylesterase type B" evidence="2">
    <location>
        <begin position="33"/>
        <end position="135"/>
    </location>
</feature>
<dbReference type="InterPro" id="IPR002018">
    <property type="entry name" value="CarbesteraseB"/>
</dbReference>
<protein>
    <submittedName>
        <fullName evidence="4">Carboxylesterase type B domain-containing protein</fullName>
    </submittedName>
</protein>
<keyword evidence="1" id="KW-0732">Signal</keyword>
<dbReference type="Proteomes" id="UP000887574">
    <property type="component" value="Unplaced"/>
</dbReference>
<evidence type="ECO:0000256" key="1">
    <source>
        <dbReference type="SAM" id="SignalP"/>
    </source>
</evidence>
<evidence type="ECO:0000259" key="2">
    <source>
        <dbReference type="Pfam" id="PF00135"/>
    </source>
</evidence>
<feature type="signal peptide" evidence="1">
    <location>
        <begin position="1"/>
        <end position="18"/>
    </location>
</feature>
<dbReference type="PANTHER" id="PTHR11559">
    <property type="entry name" value="CARBOXYLESTERASE"/>
    <property type="match status" value="1"/>
</dbReference>
<feature type="chain" id="PRO_5037272265" evidence="1">
    <location>
        <begin position="19"/>
        <end position="156"/>
    </location>
</feature>
<dbReference type="SUPFAM" id="SSF53474">
    <property type="entry name" value="alpha/beta-Hydrolases"/>
    <property type="match status" value="1"/>
</dbReference>